<name>V5SBM3_9HYPH</name>
<dbReference type="PATRIC" id="fig|1029756.8.peg.1591"/>
<feature type="binding site" evidence="7">
    <location>
        <position position="143"/>
    </location>
    <ligand>
        <name>S-adenosyl-L-methionine</name>
        <dbReference type="ChEBI" id="CHEBI:59789"/>
    </ligand>
</feature>
<dbReference type="InterPro" id="IPR055361">
    <property type="entry name" value="tRNA_methyltr_TrmB_bact"/>
</dbReference>
<comment type="catalytic activity">
    <reaction evidence="1 7">
        <text>guanosine(46) in tRNA + S-adenosyl-L-methionine = N(7)-methylguanosine(46) in tRNA + S-adenosyl-L-homocysteine</text>
        <dbReference type="Rhea" id="RHEA:42708"/>
        <dbReference type="Rhea" id="RHEA-COMP:10188"/>
        <dbReference type="Rhea" id="RHEA-COMP:10189"/>
        <dbReference type="ChEBI" id="CHEBI:57856"/>
        <dbReference type="ChEBI" id="CHEBI:59789"/>
        <dbReference type="ChEBI" id="CHEBI:74269"/>
        <dbReference type="ChEBI" id="CHEBI:74480"/>
        <dbReference type="EC" id="2.1.1.33"/>
    </reaction>
</comment>
<feature type="binding site" evidence="7">
    <location>
        <position position="179"/>
    </location>
    <ligand>
        <name>substrate</name>
    </ligand>
</feature>
<dbReference type="GO" id="GO:0043527">
    <property type="term" value="C:tRNA methyltransferase complex"/>
    <property type="evidence" value="ECO:0007669"/>
    <property type="project" value="TreeGrafter"/>
</dbReference>
<dbReference type="EC" id="2.1.1.33" evidence="7"/>
<dbReference type="HOGENOM" id="CLU_050910_0_3_5"/>
<dbReference type="AlphaFoldDB" id="V5SBM3"/>
<gene>
    <name evidence="7" type="primary">trmB</name>
    <name evidence="8" type="ORF">W911_07605</name>
</gene>
<feature type="binding site" evidence="7">
    <location>
        <position position="121"/>
    </location>
    <ligand>
        <name>S-adenosyl-L-methionine</name>
        <dbReference type="ChEBI" id="CHEBI:59789"/>
    </ligand>
</feature>
<evidence type="ECO:0000256" key="3">
    <source>
        <dbReference type="ARBA" id="ARBA00022603"/>
    </source>
</evidence>
<feature type="binding site" evidence="7">
    <location>
        <position position="147"/>
    </location>
    <ligand>
        <name>substrate</name>
    </ligand>
</feature>
<evidence type="ECO:0000256" key="7">
    <source>
        <dbReference type="HAMAP-Rule" id="MF_01057"/>
    </source>
</evidence>
<dbReference type="UniPathway" id="UPA00989"/>
<keyword evidence="6 7" id="KW-0819">tRNA processing</keyword>
<evidence type="ECO:0000313" key="8">
    <source>
        <dbReference type="EMBL" id="AHB48286.1"/>
    </source>
</evidence>
<keyword evidence="4 7" id="KW-0808">Transferase</keyword>
<comment type="caution">
    <text evidence="7">Lacks conserved residue(s) required for the propagation of feature annotation.</text>
</comment>
<keyword evidence="9" id="KW-1185">Reference proteome</keyword>
<dbReference type="SUPFAM" id="SSF53335">
    <property type="entry name" value="S-adenosyl-L-methionine-dependent methyltransferases"/>
    <property type="match status" value="1"/>
</dbReference>
<protein>
    <recommendedName>
        <fullName evidence="7">tRNA (guanine-N(7)-)-methyltransferase</fullName>
        <ecNumber evidence="7">2.1.1.33</ecNumber>
    </recommendedName>
    <alternativeName>
        <fullName evidence="7">tRNA (guanine(46)-N(7))-methyltransferase</fullName>
    </alternativeName>
    <alternativeName>
        <fullName evidence="7">tRNA(m7G46)-methyltransferase</fullName>
    </alternativeName>
</protein>
<dbReference type="Pfam" id="PF02390">
    <property type="entry name" value="Methyltransf_4"/>
    <property type="match status" value="1"/>
</dbReference>
<evidence type="ECO:0000256" key="4">
    <source>
        <dbReference type="ARBA" id="ARBA00022679"/>
    </source>
</evidence>
<dbReference type="GO" id="GO:0008176">
    <property type="term" value="F:tRNA (guanine(46)-N7)-methyltransferase activity"/>
    <property type="evidence" value="ECO:0007669"/>
    <property type="project" value="UniProtKB-UniRule"/>
</dbReference>
<keyword evidence="5 7" id="KW-0949">S-adenosyl-L-methionine</keyword>
<dbReference type="STRING" id="1029756.W911_07605"/>
<sequence length="238" mass="26840">MAMSERDVPPEVQFADIRSFGRRRGRKLSGRQASLLTDLLPRVSVDLGQPAPADPTQLFSPGTSAVWLEIGFGGAEHLIWQARANPNVGFIGCEPFEDGIVKALTAIDADGIGNLKLWGDDVRPLLRWLPDASLGRVFMLFPDPWPKARHQKRRLFSASLLTELARVMLPGAELRLATDIGDYARTALLAVAETPVFKWTAENPDDWRVRPDDWPGTRYEAKAVREGRRRYYFRFARR</sequence>
<comment type="pathway">
    <text evidence="7">tRNA modification; N(7)-methylguanine-tRNA biosynthesis.</text>
</comment>
<dbReference type="HAMAP" id="MF_01057">
    <property type="entry name" value="tRNA_methyltr_TrmB"/>
    <property type="match status" value="1"/>
</dbReference>
<evidence type="ECO:0000256" key="6">
    <source>
        <dbReference type="ARBA" id="ARBA00022694"/>
    </source>
</evidence>
<reference evidence="8 9" key="1">
    <citation type="journal article" date="2014" name="Genome Announc.">
        <title>Complete Genome Sequence of Hyphomicrobium nitrativorans Strain NL23, a Denitrifying Bacterium Isolated from Biofilm of a Methanol-Fed Denitrification System Treating Seawater at the Montreal Biodome.</title>
        <authorList>
            <person name="Martineau C."/>
            <person name="Villeneuve C."/>
            <person name="Mauffrey F."/>
            <person name="Villemur R."/>
        </authorList>
    </citation>
    <scope>NUCLEOTIDE SEQUENCE [LARGE SCALE GENOMIC DNA]</scope>
    <source>
        <strain evidence="8">NL23</strain>
    </source>
</reference>
<evidence type="ECO:0000256" key="1">
    <source>
        <dbReference type="ARBA" id="ARBA00000142"/>
    </source>
</evidence>
<proteinExistence type="inferred from homology"/>
<dbReference type="PANTHER" id="PTHR23417">
    <property type="entry name" value="3-DEOXY-D-MANNO-OCTULOSONIC-ACID TRANSFERASE/TRNA GUANINE-N 7 - -METHYLTRANSFERASE"/>
    <property type="match status" value="1"/>
</dbReference>
<evidence type="ECO:0000256" key="2">
    <source>
        <dbReference type="ARBA" id="ARBA00003015"/>
    </source>
</evidence>
<accession>V5SBM3</accession>
<feature type="binding site" evidence="7">
    <location>
        <begin position="217"/>
        <end position="220"/>
    </location>
    <ligand>
        <name>substrate</name>
    </ligand>
</feature>
<dbReference type="PANTHER" id="PTHR23417:SF14">
    <property type="entry name" value="PENTACOTRIPEPTIDE-REPEAT REGION OF PRORP DOMAIN-CONTAINING PROTEIN"/>
    <property type="match status" value="1"/>
</dbReference>
<feature type="binding site" evidence="7">
    <location>
        <position position="94"/>
    </location>
    <ligand>
        <name>S-adenosyl-L-methionine</name>
        <dbReference type="ChEBI" id="CHEBI:59789"/>
    </ligand>
</feature>
<evidence type="ECO:0000256" key="5">
    <source>
        <dbReference type="ARBA" id="ARBA00022691"/>
    </source>
</evidence>
<dbReference type="PROSITE" id="PS51625">
    <property type="entry name" value="SAM_MT_TRMB"/>
    <property type="match status" value="1"/>
</dbReference>
<feature type="binding site" evidence="7">
    <location>
        <position position="69"/>
    </location>
    <ligand>
        <name>S-adenosyl-L-methionine</name>
        <dbReference type="ChEBI" id="CHEBI:59789"/>
    </ligand>
</feature>
<dbReference type="InterPro" id="IPR029063">
    <property type="entry name" value="SAM-dependent_MTases_sf"/>
</dbReference>
<dbReference type="EMBL" id="CP006912">
    <property type="protein sequence ID" value="AHB48286.1"/>
    <property type="molecule type" value="Genomic_DNA"/>
</dbReference>
<dbReference type="NCBIfam" id="TIGR00091">
    <property type="entry name" value="tRNA (guanosine(46)-N7)-methyltransferase TrmB"/>
    <property type="match status" value="1"/>
</dbReference>
<evidence type="ECO:0000313" key="9">
    <source>
        <dbReference type="Proteomes" id="UP000018542"/>
    </source>
</evidence>
<dbReference type="Proteomes" id="UP000018542">
    <property type="component" value="Chromosome"/>
</dbReference>
<dbReference type="InterPro" id="IPR003358">
    <property type="entry name" value="tRNA_(Gua-N-7)_MeTrfase_Trmb"/>
</dbReference>
<keyword evidence="3 7" id="KW-0489">Methyltransferase</keyword>
<dbReference type="KEGG" id="hni:W911_07605"/>
<comment type="function">
    <text evidence="2 7">Catalyzes the formation of N(7)-methylguanine at position 46 (m7G46) in tRNA.</text>
</comment>
<organism evidence="8 9">
    <name type="scientific">Hyphomicrobium nitrativorans NL23</name>
    <dbReference type="NCBI Taxonomy" id="1029756"/>
    <lineage>
        <taxon>Bacteria</taxon>
        <taxon>Pseudomonadati</taxon>
        <taxon>Pseudomonadota</taxon>
        <taxon>Alphaproteobacteria</taxon>
        <taxon>Hyphomicrobiales</taxon>
        <taxon>Hyphomicrobiaceae</taxon>
        <taxon>Hyphomicrobium</taxon>
    </lineage>
</organism>
<dbReference type="Gene3D" id="3.40.50.150">
    <property type="entry name" value="Vaccinia Virus protein VP39"/>
    <property type="match status" value="1"/>
</dbReference>
<comment type="similarity">
    <text evidence="7">Belongs to the class I-like SAM-binding methyltransferase superfamily. TrmB family.</text>
</comment>